<keyword evidence="2" id="KW-0472">Membrane</keyword>
<reference evidence="3 4" key="1">
    <citation type="submission" date="2016-10" db="EMBL/GenBank/DDBJ databases">
        <authorList>
            <person name="Varghese N."/>
            <person name="Submissions S."/>
        </authorList>
    </citation>
    <scope>NUCLEOTIDE SEQUENCE [LARGE SCALE GENOMIC DNA]</scope>
    <source>
        <strain evidence="3 4">ATCC 49954</strain>
    </source>
</reference>
<dbReference type="Proteomes" id="UP000183610">
    <property type="component" value="Unassembled WGS sequence"/>
</dbReference>
<name>A0AAX2DN00_LISIV</name>
<organism evidence="3 4">
    <name type="scientific">Listeria ivanovii</name>
    <dbReference type="NCBI Taxonomy" id="1638"/>
    <lineage>
        <taxon>Bacteria</taxon>
        <taxon>Bacillati</taxon>
        <taxon>Bacillota</taxon>
        <taxon>Bacilli</taxon>
        <taxon>Bacillales</taxon>
        <taxon>Listeriaceae</taxon>
        <taxon>Listeria</taxon>
    </lineage>
</organism>
<evidence type="ECO:0000256" key="2">
    <source>
        <dbReference type="SAM" id="Phobius"/>
    </source>
</evidence>
<dbReference type="AlphaFoldDB" id="A0AAX2DN00"/>
<accession>A0AAX2DN00</accession>
<feature type="region of interest" description="Disordered" evidence="1">
    <location>
        <begin position="411"/>
        <end position="447"/>
    </location>
</feature>
<evidence type="ECO:0000313" key="4">
    <source>
        <dbReference type="Proteomes" id="UP000183610"/>
    </source>
</evidence>
<proteinExistence type="predicted"/>
<feature type="transmembrane region" description="Helical" evidence="2">
    <location>
        <begin position="450"/>
        <end position="467"/>
    </location>
</feature>
<dbReference type="EMBL" id="FNMX01000003">
    <property type="protein sequence ID" value="SDW44297.1"/>
    <property type="molecule type" value="Genomic_DNA"/>
</dbReference>
<protein>
    <submittedName>
        <fullName evidence="3">Uncharacterized protein</fullName>
    </submittedName>
</protein>
<evidence type="ECO:0000313" key="3">
    <source>
        <dbReference type="EMBL" id="SDW44297.1"/>
    </source>
</evidence>
<sequence>MKNVRKLGVLIVLFWMIFSYQVDATEIMPPTISLENEQTEYTAGDEIHFRLENAEDLKFVLINEQGQKRFLKEPVYTITDSDLDGSYHAELYQKEKLEPVLVAEDLFQVKQLDEINLDNTPPSFSAIDISHDTDILPTSMLHVSIEASDAESGVKAATLIIQGDSNKAEIQLIQNIWTEKWEGELALTDFQPGEKITFAVKLMDFAGNEITVDTLKELQLYQPKDPAISYNGIDILTEQKKIVQVGDKIELTLDIYATEFPAFESDSGKVIPLNWQKNSTGWHGSLTLMQDLVGEIIQLPAFGPKLLIRTNSTPFHSIELIKNTILTGIINEDFATISQLYIEVNGSRYRVMRDGARFTSEEITTTGDITLYWTDWDGQIYSEVLVQKIKPILPPIHKEIITSKPVIPKENQPVFTTPAPKAENPVKKLENTSNKQAKKENKSTNNSSSIPFWVPSLIIIGIIIFSGNKAMK</sequence>
<gene>
    <name evidence="3" type="ORF">SAMN05421782_103194</name>
</gene>
<keyword evidence="2" id="KW-0812">Transmembrane</keyword>
<keyword evidence="2" id="KW-1133">Transmembrane helix</keyword>
<evidence type="ECO:0000256" key="1">
    <source>
        <dbReference type="SAM" id="MobiDB-lite"/>
    </source>
</evidence>
<comment type="caution">
    <text evidence="3">The sequence shown here is derived from an EMBL/GenBank/DDBJ whole genome shotgun (WGS) entry which is preliminary data.</text>
</comment>